<keyword evidence="3 6" id="KW-0812">Transmembrane</keyword>
<dbReference type="Proteomes" id="UP000286501">
    <property type="component" value="Unassembled WGS sequence"/>
</dbReference>
<comment type="caution">
    <text evidence="7">The sequence shown here is derived from an EMBL/GenBank/DDBJ whole genome shotgun (WGS) entry which is preliminary data.</text>
</comment>
<feature type="transmembrane region" description="Helical" evidence="6">
    <location>
        <begin position="125"/>
        <end position="144"/>
    </location>
</feature>
<dbReference type="GO" id="GO:0005886">
    <property type="term" value="C:plasma membrane"/>
    <property type="evidence" value="ECO:0007669"/>
    <property type="project" value="UniProtKB-SubCell"/>
</dbReference>
<dbReference type="PANTHER" id="PTHR30250">
    <property type="entry name" value="PST FAMILY PREDICTED COLANIC ACID TRANSPORTER"/>
    <property type="match status" value="1"/>
</dbReference>
<comment type="subcellular location">
    <subcellularLocation>
        <location evidence="1">Cell membrane</location>
        <topology evidence="1">Multi-pass membrane protein</topology>
    </subcellularLocation>
</comment>
<protein>
    <submittedName>
        <fullName evidence="7">Lipopolysaccharide biosynthesis protein</fullName>
    </submittedName>
</protein>
<keyword evidence="2" id="KW-1003">Cell membrane</keyword>
<evidence type="ECO:0000256" key="5">
    <source>
        <dbReference type="ARBA" id="ARBA00023136"/>
    </source>
</evidence>
<feature type="transmembrane region" description="Helical" evidence="6">
    <location>
        <begin position="463"/>
        <end position="486"/>
    </location>
</feature>
<name>A0A3R6L0Z2_9BACT</name>
<proteinExistence type="predicted"/>
<feature type="transmembrane region" description="Helical" evidence="6">
    <location>
        <begin position="345"/>
        <end position="368"/>
    </location>
</feature>
<feature type="transmembrane region" description="Helical" evidence="6">
    <location>
        <begin position="156"/>
        <end position="177"/>
    </location>
</feature>
<evidence type="ECO:0000313" key="8">
    <source>
        <dbReference type="Proteomes" id="UP000286501"/>
    </source>
</evidence>
<feature type="transmembrane region" description="Helical" evidence="6">
    <location>
        <begin position="12"/>
        <end position="32"/>
    </location>
</feature>
<reference evidence="7 8" key="1">
    <citation type="submission" date="2018-08" db="EMBL/GenBank/DDBJ databases">
        <title>A genome reference for cultivated species of the human gut microbiota.</title>
        <authorList>
            <person name="Zou Y."/>
            <person name="Xue W."/>
            <person name="Luo G."/>
        </authorList>
    </citation>
    <scope>NUCLEOTIDE SEQUENCE [LARGE SCALE GENOMIC DNA]</scope>
    <source>
        <strain evidence="7 8">AM22-1</strain>
    </source>
</reference>
<dbReference type="EMBL" id="QRIN01000080">
    <property type="protein sequence ID" value="RHG62745.1"/>
    <property type="molecule type" value="Genomic_DNA"/>
</dbReference>
<evidence type="ECO:0000256" key="2">
    <source>
        <dbReference type="ARBA" id="ARBA00022475"/>
    </source>
</evidence>
<evidence type="ECO:0000256" key="1">
    <source>
        <dbReference type="ARBA" id="ARBA00004651"/>
    </source>
</evidence>
<feature type="transmembrane region" description="Helical" evidence="6">
    <location>
        <begin position="44"/>
        <end position="69"/>
    </location>
</feature>
<evidence type="ECO:0000256" key="3">
    <source>
        <dbReference type="ARBA" id="ARBA00022692"/>
    </source>
</evidence>
<feature type="transmembrane region" description="Helical" evidence="6">
    <location>
        <begin position="375"/>
        <end position="397"/>
    </location>
</feature>
<dbReference type="InterPro" id="IPR050833">
    <property type="entry name" value="Poly_Biosynth_Transport"/>
</dbReference>
<evidence type="ECO:0000256" key="4">
    <source>
        <dbReference type="ARBA" id="ARBA00022989"/>
    </source>
</evidence>
<evidence type="ECO:0000313" key="7">
    <source>
        <dbReference type="EMBL" id="RHG62745.1"/>
    </source>
</evidence>
<feature type="transmembrane region" description="Helical" evidence="6">
    <location>
        <begin position="436"/>
        <end position="457"/>
    </location>
</feature>
<feature type="transmembrane region" description="Helical" evidence="6">
    <location>
        <begin position="310"/>
        <end position="333"/>
    </location>
</feature>
<keyword evidence="4 6" id="KW-1133">Transmembrane helix</keyword>
<feature type="transmembrane region" description="Helical" evidence="6">
    <location>
        <begin position="90"/>
        <end position="110"/>
    </location>
</feature>
<keyword evidence="5 6" id="KW-0472">Membrane</keyword>
<dbReference type="AlphaFoldDB" id="A0A3R6L0Z2"/>
<organism evidence="7 8">
    <name type="scientific">Segatella copri</name>
    <dbReference type="NCBI Taxonomy" id="165179"/>
    <lineage>
        <taxon>Bacteria</taxon>
        <taxon>Pseudomonadati</taxon>
        <taxon>Bacteroidota</taxon>
        <taxon>Bacteroidia</taxon>
        <taxon>Bacteroidales</taxon>
        <taxon>Prevotellaceae</taxon>
        <taxon>Segatella</taxon>
    </lineage>
</organism>
<sequence>MAQKSIAKNTLFLTFRMLLLMGITFFTSRVVLDKLGVEGYGIYNVVSSLAVSFSFFISSLTNATQRFITIEIGKGNHKQAKRIFNQHLEIYFFIALGCFIIGEIAGVWFIQNKLNIPHDRITDAIWVFQFALLTIVVSLLTIPSESCVIAHEDMNVYSYVGVMEGIVKLFIAYLITVSPFNKLIFYAILMFLASSLSQSFYILYARLHYIECRIQRIWDVKLLKQSFSFISWNILGTARAAIITQGMDFVLNIYLGPVANAARAVTNQVDGAIFRFSSNLMIAAQPQLVKSYAQGESDRLNRLFFKTTRFSFYVLWLLICPFLLCIDSVLHLWLKVVPQWTEYFIFWGLLLSLVYVLTKPMWSLILAVGKLKKYVIFDTFTSVLIIPLAVVLLKLGYSPVSVYMASVGVQVLNTLTLLLVIKNYIHFSLIQYGKKVLLQIVFVSIVSLLLVFTLSYLVGTTDFYVFVYYPLGLIANATIIYLIGLYPDERQMVVNKIKNIISVSKK</sequence>
<gene>
    <name evidence="7" type="ORF">DW250_13865</name>
</gene>
<feature type="transmembrane region" description="Helical" evidence="6">
    <location>
        <begin position="403"/>
        <end position="424"/>
    </location>
</feature>
<dbReference type="RefSeq" id="WP_118201610.1">
    <property type="nucleotide sequence ID" value="NZ_QRIE01000064.1"/>
</dbReference>
<evidence type="ECO:0000256" key="6">
    <source>
        <dbReference type="SAM" id="Phobius"/>
    </source>
</evidence>
<feature type="transmembrane region" description="Helical" evidence="6">
    <location>
        <begin position="183"/>
        <end position="204"/>
    </location>
</feature>
<dbReference type="PANTHER" id="PTHR30250:SF26">
    <property type="entry name" value="PSMA PROTEIN"/>
    <property type="match status" value="1"/>
</dbReference>
<accession>A0A3R6L0Z2</accession>